<evidence type="ECO:0000256" key="5">
    <source>
        <dbReference type="SAM" id="Phobius"/>
    </source>
</evidence>
<comment type="similarity">
    <text evidence="2">Belongs to the glycosyltransferase 2 family.</text>
</comment>
<dbReference type="SUPFAM" id="SSF53448">
    <property type="entry name" value="Nucleotide-diphospho-sugar transferases"/>
    <property type="match status" value="1"/>
</dbReference>
<dbReference type="InterPro" id="IPR001173">
    <property type="entry name" value="Glyco_trans_2-like"/>
</dbReference>
<feature type="transmembrane region" description="Helical" evidence="5">
    <location>
        <begin position="307"/>
        <end position="330"/>
    </location>
</feature>
<keyword evidence="4 7" id="KW-0808">Transferase</keyword>
<comment type="pathway">
    <text evidence="1">Cell wall biogenesis; cell wall polysaccharide biosynthesis.</text>
</comment>
<evidence type="ECO:0000256" key="2">
    <source>
        <dbReference type="ARBA" id="ARBA00006739"/>
    </source>
</evidence>
<dbReference type="PANTHER" id="PTHR43179">
    <property type="entry name" value="RHAMNOSYLTRANSFERASE WBBL"/>
    <property type="match status" value="1"/>
</dbReference>
<dbReference type="CDD" id="cd00761">
    <property type="entry name" value="Glyco_tranf_GTA_type"/>
    <property type="match status" value="1"/>
</dbReference>
<keyword evidence="3" id="KW-0328">Glycosyltransferase</keyword>
<gene>
    <name evidence="7" type="ORF">GA0070618_5653</name>
</gene>
<keyword evidence="5" id="KW-0472">Membrane</keyword>
<dbReference type="InParanoid" id="A0A1C4ZR83"/>
<feature type="domain" description="Glycosyltransferase 2-like" evidence="6">
    <location>
        <begin position="7"/>
        <end position="117"/>
    </location>
</feature>
<dbReference type="GO" id="GO:0016757">
    <property type="term" value="F:glycosyltransferase activity"/>
    <property type="evidence" value="ECO:0007669"/>
    <property type="project" value="UniProtKB-KW"/>
</dbReference>
<proteinExistence type="inferred from homology"/>
<dbReference type="AlphaFoldDB" id="A0A1C4ZR83"/>
<accession>A0A1C4ZR83</accession>
<evidence type="ECO:0000259" key="6">
    <source>
        <dbReference type="Pfam" id="PF00535"/>
    </source>
</evidence>
<evidence type="ECO:0000256" key="1">
    <source>
        <dbReference type="ARBA" id="ARBA00004776"/>
    </source>
</evidence>
<keyword evidence="5" id="KW-0812">Transmembrane</keyword>
<evidence type="ECO:0000313" key="7">
    <source>
        <dbReference type="EMBL" id="SCF35488.1"/>
    </source>
</evidence>
<dbReference type="Proteomes" id="UP000198253">
    <property type="component" value="Chromosome I"/>
</dbReference>
<protein>
    <submittedName>
        <fullName evidence="7">Glycosyl transferase family 2</fullName>
    </submittedName>
</protein>
<evidence type="ECO:0000256" key="3">
    <source>
        <dbReference type="ARBA" id="ARBA00022676"/>
    </source>
</evidence>
<dbReference type="Gene3D" id="3.90.550.10">
    <property type="entry name" value="Spore Coat Polysaccharide Biosynthesis Protein SpsA, Chain A"/>
    <property type="match status" value="1"/>
</dbReference>
<organism evidence="7 8">
    <name type="scientific">Micromonospora echinospora</name>
    <name type="common">Micromonospora purpurea</name>
    <dbReference type="NCBI Taxonomy" id="1877"/>
    <lineage>
        <taxon>Bacteria</taxon>
        <taxon>Bacillati</taxon>
        <taxon>Actinomycetota</taxon>
        <taxon>Actinomycetes</taxon>
        <taxon>Micromonosporales</taxon>
        <taxon>Micromonosporaceae</taxon>
        <taxon>Micromonospora</taxon>
    </lineage>
</organism>
<dbReference type="PANTHER" id="PTHR43179:SF12">
    <property type="entry name" value="GALACTOFURANOSYLTRANSFERASE GLFT2"/>
    <property type="match status" value="1"/>
</dbReference>
<feature type="transmembrane region" description="Helical" evidence="5">
    <location>
        <begin position="253"/>
        <end position="271"/>
    </location>
</feature>
<reference evidence="8" key="1">
    <citation type="submission" date="2016-06" db="EMBL/GenBank/DDBJ databases">
        <authorList>
            <person name="Varghese N."/>
            <person name="Submissions Spin"/>
        </authorList>
    </citation>
    <scope>NUCLEOTIDE SEQUENCE [LARGE SCALE GENOMIC DNA]</scope>
    <source>
        <strain evidence="8">DSM 43816</strain>
    </source>
</reference>
<keyword evidence="8" id="KW-1185">Reference proteome</keyword>
<keyword evidence="5" id="KW-1133">Transmembrane helix</keyword>
<name>A0A1C4ZR83_MICEC</name>
<dbReference type="InterPro" id="IPR029044">
    <property type="entry name" value="Nucleotide-diphossugar_trans"/>
</dbReference>
<sequence>MNDAVAVVVPNYNKARTLRACLESIYAQTHQPTEVIVVDDHSTDDSPTITHDFPCTLITQPTNTGPAAARNTGARHTTAPLLFFVDSDTALHPDAITNALHTLHTTPHTGMVQGIYAPHPLYDDGPVERYRVAFEHFWRRETVGRETGALFAATLIPAAVFEEAGGFDERLRDGEDDEFGTRLPARYRIVATDTVLTRHDDVDRLWPMLREQFVRAMAKPSLMARTWRRQRAGAAGARVAMMSPERFRHLDRSARVTLVASALALAAGPLGVAVPSLAWTGPVCAVVVAAANHRFLRFAYRLHGGRFALTAAGIHVLAQLTLVAGLVAGVPRAGYALLREPVPGPRPARVRP</sequence>
<dbReference type="EMBL" id="LT607413">
    <property type="protein sequence ID" value="SCF35488.1"/>
    <property type="molecule type" value="Genomic_DNA"/>
</dbReference>
<dbReference type="Pfam" id="PF00535">
    <property type="entry name" value="Glycos_transf_2"/>
    <property type="match status" value="1"/>
</dbReference>
<evidence type="ECO:0000256" key="4">
    <source>
        <dbReference type="ARBA" id="ARBA00022679"/>
    </source>
</evidence>
<evidence type="ECO:0000313" key="8">
    <source>
        <dbReference type="Proteomes" id="UP000198253"/>
    </source>
</evidence>
<dbReference type="RefSeq" id="WP_088984303.1">
    <property type="nucleotide sequence ID" value="NZ_LT607413.1"/>
</dbReference>